<comment type="subcellular location">
    <subcellularLocation>
        <location evidence="10">Cell membrane</location>
        <topology evidence="10">Peripheral membrane protein</topology>
        <orientation evidence="10">Cytoplasmic side</orientation>
    </subcellularLocation>
</comment>
<feature type="binding site" evidence="10">
    <location>
        <begin position="14"/>
        <end position="16"/>
    </location>
    <ligand>
        <name>UDP-N-acetyl-alpha-D-glucosamine</name>
        <dbReference type="ChEBI" id="CHEBI:57705"/>
    </ligand>
</feature>
<dbReference type="GO" id="GO:0009252">
    <property type="term" value="P:peptidoglycan biosynthetic process"/>
    <property type="evidence" value="ECO:0007669"/>
    <property type="project" value="UniProtKB-UniRule"/>
</dbReference>
<evidence type="ECO:0000256" key="2">
    <source>
        <dbReference type="ARBA" id="ARBA00022618"/>
    </source>
</evidence>
<comment type="pathway">
    <text evidence="10">Cell wall biogenesis; peptidoglycan biosynthesis.</text>
</comment>
<feature type="domain" description="Glycosyltransferase family 28 N-terminal" evidence="11">
    <location>
        <begin position="7"/>
        <end position="142"/>
    </location>
</feature>
<feature type="binding site" evidence="10">
    <location>
        <position position="192"/>
    </location>
    <ligand>
        <name>UDP-N-acetyl-alpha-D-glucosamine</name>
        <dbReference type="ChEBI" id="CHEBI:57705"/>
    </ligand>
</feature>
<dbReference type="GO" id="GO:0071555">
    <property type="term" value="P:cell wall organization"/>
    <property type="evidence" value="ECO:0007669"/>
    <property type="project" value="UniProtKB-KW"/>
</dbReference>
<evidence type="ECO:0000256" key="9">
    <source>
        <dbReference type="ARBA" id="ARBA00023316"/>
    </source>
</evidence>
<evidence type="ECO:0000256" key="6">
    <source>
        <dbReference type="ARBA" id="ARBA00022984"/>
    </source>
</evidence>
<organism evidence="13 14">
    <name type="scientific">Conexibacter woesei (strain DSM 14684 / CCUG 47730 / CIP 108061 / JCM 11494 / NBRC 100937 / ID131577)</name>
    <dbReference type="NCBI Taxonomy" id="469383"/>
    <lineage>
        <taxon>Bacteria</taxon>
        <taxon>Bacillati</taxon>
        <taxon>Actinomycetota</taxon>
        <taxon>Thermoleophilia</taxon>
        <taxon>Solirubrobacterales</taxon>
        <taxon>Conexibacteraceae</taxon>
        <taxon>Conexibacter</taxon>
    </lineage>
</organism>
<dbReference type="CAZy" id="GT28">
    <property type="family name" value="Glycosyltransferase Family 28"/>
</dbReference>
<evidence type="ECO:0000313" key="14">
    <source>
        <dbReference type="Proteomes" id="UP000008229"/>
    </source>
</evidence>
<dbReference type="KEGG" id="cwo:Cwoe_3770"/>
<dbReference type="PANTHER" id="PTHR21015:SF22">
    <property type="entry name" value="GLYCOSYLTRANSFERASE"/>
    <property type="match status" value="1"/>
</dbReference>
<evidence type="ECO:0000256" key="5">
    <source>
        <dbReference type="ARBA" id="ARBA00022960"/>
    </source>
</evidence>
<comment type="caution">
    <text evidence="10">Lacks conserved residue(s) required for the propagation of feature annotation.</text>
</comment>
<comment type="function">
    <text evidence="10">Cell wall formation. Catalyzes the transfer of a GlcNAc subunit on undecaprenyl-pyrophosphoryl-MurNAc-pentapeptide (lipid intermediate I) to form undecaprenyl-pyrophosphoryl-MurNAc-(pentapeptide)GlcNAc (lipid intermediate II).</text>
</comment>
<evidence type="ECO:0000259" key="12">
    <source>
        <dbReference type="Pfam" id="PF04101"/>
    </source>
</evidence>
<keyword evidence="1 10" id="KW-1003">Cell membrane</keyword>
<keyword evidence="2 10" id="KW-0132">Cell division</keyword>
<keyword evidence="8 10" id="KW-0131">Cell cycle</keyword>
<gene>
    <name evidence="10" type="primary">murG</name>
    <name evidence="13" type="ordered locus">Cwoe_3770</name>
</gene>
<dbReference type="HAMAP" id="MF_00033">
    <property type="entry name" value="MurG"/>
    <property type="match status" value="1"/>
</dbReference>
<dbReference type="HOGENOM" id="CLU_037404_2_0_11"/>
<comment type="similarity">
    <text evidence="10">Belongs to the glycosyltransferase 28 family. MurG subfamily.</text>
</comment>
<dbReference type="SUPFAM" id="SSF53756">
    <property type="entry name" value="UDP-Glycosyltransferase/glycogen phosphorylase"/>
    <property type="match status" value="1"/>
</dbReference>
<evidence type="ECO:0000313" key="13">
    <source>
        <dbReference type="EMBL" id="ADB52187.1"/>
    </source>
</evidence>
<keyword evidence="7 10" id="KW-0472">Membrane</keyword>
<dbReference type="GO" id="GO:0005975">
    <property type="term" value="P:carbohydrate metabolic process"/>
    <property type="evidence" value="ECO:0007669"/>
    <property type="project" value="InterPro"/>
</dbReference>
<dbReference type="OrthoDB" id="9808936at2"/>
<comment type="catalytic activity">
    <reaction evidence="10">
        <text>di-trans,octa-cis-undecaprenyl diphospho-N-acetyl-alpha-D-muramoyl-L-alanyl-D-glutamyl-meso-2,6-diaminopimeloyl-D-alanyl-D-alanine + UDP-N-acetyl-alpha-D-glucosamine = di-trans,octa-cis-undecaprenyl diphospho-[N-acetyl-alpha-D-glucosaminyl-(1-&gt;4)]-N-acetyl-alpha-D-muramoyl-L-alanyl-D-glutamyl-meso-2,6-diaminopimeloyl-D-alanyl-D-alanine + UDP + H(+)</text>
        <dbReference type="Rhea" id="RHEA:31227"/>
        <dbReference type="ChEBI" id="CHEBI:15378"/>
        <dbReference type="ChEBI" id="CHEBI:57705"/>
        <dbReference type="ChEBI" id="CHEBI:58223"/>
        <dbReference type="ChEBI" id="CHEBI:61387"/>
        <dbReference type="ChEBI" id="CHEBI:61388"/>
        <dbReference type="EC" id="2.4.1.227"/>
    </reaction>
</comment>
<reference evidence="14" key="2">
    <citation type="submission" date="2010-01" db="EMBL/GenBank/DDBJ databases">
        <title>The complete genome of Conexibacter woesei DSM 14684.</title>
        <authorList>
            <consortium name="US DOE Joint Genome Institute (JGI-PGF)"/>
            <person name="Lucas S."/>
            <person name="Copeland A."/>
            <person name="Lapidus A."/>
            <person name="Glavina del Rio T."/>
            <person name="Dalin E."/>
            <person name="Tice H."/>
            <person name="Bruce D."/>
            <person name="Goodwin L."/>
            <person name="Pitluck S."/>
            <person name="Kyrpides N."/>
            <person name="Mavromatis K."/>
            <person name="Ivanova N."/>
            <person name="Mikhailova N."/>
            <person name="Chertkov O."/>
            <person name="Brettin T."/>
            <person name="Detter J.C."/>
            <person name="Han C."/>
            <person name="Larimer F."/>
            <person name="Land M."/>
            <person name="Hauser L."/>
            <person name="Markowitz V."/>
            <person name="Cheng J.-F."/>
            <person name="Hugenholtz P."/>
            <person name="Woyke T."/>
            <person name="Wu D."/>
            <person name="Pukall R."/>
            <person name="Steenblock K."/>
            <person name="Schneider S."/>
            <person name="Klenk H.-P."/>
            <person name="Eisen J.A."/>
        </authorList>
    </citation>
    <scope>NUCLEOTIDE SEQUENCE [LARGE SCALE GENOMIC DNA]</scope>
    <source>
        <strain evidence="14">DSM 14684 / CIP 108061 / JCM 11494 / NBRC 100937 / ID131577</strain>
    </source>
</reference>
<dbReference type="InterPro" id="IPR006009">
    <property type="entry name" value="GlcNAc_MurG"/>
</dbReference>
<evidence type="ECO:0000256" key="10">
    <source>
        <dbReference type="HAMAP-Rule" id="MF_00033"/>
    </source>
</evidence>
<dbReference type="GO" id="GO:0005886">
    <property type="term" value="C:plasma membrane"/>
    <property type="evidence" value="ECO:0007669"/>
    <property type="project" value="UniProtKB-SubCell"/>
</dbReference>
<dbReference type="STRING" id="469383.Cwoe_3770"/>
<feature type="domain" description="Glycosyl transferase family 28 C-terminal" evidence="12">
    <location>
        <begin position="185"/>
        <end position="360"/>
    </location>
</feature>
<dbReference type="AlphaFoldDB" id="D3F2C1"/>
<dbReference type="InterPro" id="IPR007235">
    <property type="entry name" value="Glyco_trans_28_C"/>
</dbReference>
<keyword evidence="4 10" id="KW-0808">Transferase</keyword>
<keyword evidence="9 10" id="KW-0961">Cell wall biogenesis/degradation</keyword>
<keyword evidence="3 10" id="KW-0328">Glycosyltransferase</keyword>
<keyword evidence="5 10" id="KW-0133">Cell shape</keyword>
<dbReference type="Pfam" id="PF04101">
    <property type="entry name" value="Glyco_tran_28_C"/>
    <property type="match status" value="1"/>
</dbReference>
<proteinExistence type="inferred from homology"/>
<name>D3F2C1_CONWI</name>
<feature type="binding site" evidence="10">
    <location>
        <position position="260"/>
    </location>
    <ligand>
        <name>UDP-N-acetyl-alpha-D-glucosamine</name>
        <dbReference type="ChEBI" id="CHEBI:57705"/>
    </ligand>
</feature>
<dbReference type="GO" id="GO:0051991">
    <property type="term" value="F:UDP-N-acetyl-D-glucosamine:N-acetylmuramoyl-L-alanyl-D-glutamyl-meso-2,6-diaminopimelyl-D-alanyl-D-alanine-diphosphoundecaprenol 4-beta-N-acetylglucosaminlytransferase activity"/>
    <property type="evidence" value="ECO:0007669"/>
    <property type="project" value="RHEA"/>
</dbReference>
<dbReference type="Pfam" id="PF03033">
    <property type="entry name" value="Glyco_transf_28"/>
    <property type="match status" value="1"/>
</dbReference>
<dbReference type="EC" id="2.4.1.227" evidence="10"/>
<protein>
    <recommendedName>
        <fullName evidence="10">UDP-N-acetylglucosamine--N-acetylmuramyl-(pentapeptide) pyrophosphoryl-undecaprenol N-acetylglucosamine transferase</fullName>
        <ecNumber evidence="10">2.4.1.227</ecNumber>
    </recommendedName>
    <alternativeName>
        <fullName evidence="10">Undecaprenyl-PP-MurNAc-pentapeptide-UDPGlcNAc GlcNAc transferase</fullName>
    </alternativeName>
</protein>
<feature type="binding site" evidence="10">
    <location>
        <position position="304"/>
    </location>
    <ligand>
        <name>UDP-N-acetyl-alpha-D-glucosamine</name>
        <dbReference type="ChEBI" id="CHEBI:57705"/>
    </ligand>
</feature>
<evidence type="ECO:0000256" key="1">
    <source>
        <dbReference type="ARBA" id="ARBA00022475"/>
    </source>
</evidence>
<evidence type="ECO:0000259" key="11">
    <source>
        <dbReference type="Pfam" id="PF03033"/>
    </source>
</evidence>
<dbReference type="GO" id="GO:0050511">
    <property type="term" value="F:undecaprenyldiphospho-muramoylpentapeptide beta-N-acetylglucosaminyltransferase activity"/>
    <property type="evidence" value="ECO:0007669"/>
    <property type="project" value="UniProtKB-UniRule"/>
</dbReference>
<evidence type="ECO:0000256" key="4">
    <source>
        <dbReference type="ARBA" id="ARBA00022679"/>
    </source>
</evidence>
<dbReference type="Gene3D" id="3.40.50.2000">
    <property type="entry name" value="Glycogen Phosphorylase B"/>
    <property type="match status" value="2"/>
</dbReference>
<evidence type="ECO:0000256" key="8">
    <source>
        <dbReference type="ARBA" id="ARBA00023306"/>
    </source>
</evidence>
<dbReference type="PANTHER" id="PTHR21015">
    <property type="entry name" value="UDP-N-ACETYLGLUCOSAMINE--N-ACETYLMURAMYL-(PENTAPEPTIDE) PYROPHOSPHORYL-UNDECAPRENOL N-ACETYLGLUCOSAMINE TRANSFERASE 1"/>
    <property type="match status" value="1"/>
</dbReference>
<dbReference type="CDD" id="cd03785">
    <property type="entry name" value="GT28_MurG"/>
    <property type="match status" value="1"/>
</dbReference>
<dbReference type="GO" id="GO:0051301">
    <property type="term" value="P:cell division"/>
    <property type="evidence" value="ECO:0007669"/>
    <property type="project" value="UniProtKB-KW"/>
</dbReference>
<dbReference type="GO" id="GO:0008360">
    <property type="term" value="P:regulation of cell shape"/>
    <property type="evidence" value="ECO:0007669"/>
    <property type="project" value="UniProtKB-KW"/>
</dbReference>
<sequence precursor="true">MTKAPRIVIAAGGTAGHVVPALAVADALRADGADVVFVGGERAERELVPAGGYELRTLAVEGISRTNPLKAARAVAKAGAGVVRAGSILRELRPDAVMGGGGYVAGTVGAAAALRRRPLVLTEADSHLGISNRALARFARRVCLAFPLEHRDGERYRVTGRPVPPPATDRAAARARFGLAEDDVVVLVFGGSLGARSINEAAVAAFADPAGPVPAGPVGPVAPEGGRPADGRFRVLHAAGRRDFDALSAPGTHYDLRPYIDGFGEALLVSDLVVARSGGSVFEIAAHGRPALLIPYPHAAADHQTANARWMERHGAAVIVPDGELTAERLRQEVGALLADRDRLAAMAAASADLARPHAAREIADELLSAAGV</sequence>
<keyword evidence="6 10" id="KW-0573">Peptidoglycan synthesis</keyword>
<dbReference type="EMBL" id="CP001854">
    <property type="protein sequence ID" value="ADB52187.1"/>
    <property type="molecule type" value="Genomic_DNA"/>
</dbReference>
<evidence type="ECO:0000256" key="3">
    <source>
        <dbReference type="ARBA" id="ARBA00022676"/>
    </source>
</evidence>
<accession>D3F2C1</accession>
<reference evidence="13 14" key="1">
    <citation type="journal article" date="2010" name="Stand. Genomic Sci.">
        <title>Complete genome sequence of Conexibacter woesei type strain (ID131577).</title>
        <authorList>
            <person name="Pukall R."/>
            <person name="Lapidus A."/>
            <person name="Glavina Del Rio T."/>
            <person name="Copeland A."/>
            <person name="Tice H."/>
            <person name="Cheng J.-F."/>
            <person name="Lucas S."/>
            <person name="Chen F."/>
            <person name="Nolan M."/>
            <person name="Bruce D."/>
            <person name="Goodwin L."/>
            <person name="Pitluck S."/>
            <person name="Mavromatis K."/>
            <person name="Ivanova N."/>
            <person name="Ovchinnikova G."/>
            <person name="Pati A."/>
            <person name="Chen A."/>
            <person name="Palaniappan K."/>
            <person name="Land M."/>
            <person name="Hauser L."/>
            <person name="Chang Y.-J."/>
            <person name="Jeffries C.D."/>
            <person name="Chain P."/>
            <person name="Meincke L."/>
            <person name="Sims D."/>
            <person name="Brettin T."/>
            <person name="Detter J.C."/>
            <person name="Rohde M."/>
            <person name="Goeker M."/>
            <person name="Bristow J."/>
            <person name="Eisen J.A."/>
            <person name="Markowitz V."/>
            <person name="Kyrpides N.C."/>
            <person name="Klenk H.-P."/>
            <person name="Hugenholtz P."/>
        </authorList>
    </citation>
    <scope>NUCLEOTIDE SEQUENCE [LARGE SCALE GENOMIC DNA]</scope>
    <source>
        <strain evidence="14">DSM 14684 / CIP 108061 / JCM 11494 / NBRC 100937 / ID131577</strain>
    </source>
</reference>
<dbReference type="Proteomes" id="UP000008229">
    <property type="component" value="Chromosome"/>
</dbReference>
<dbReference type="UniPathway" id="UPA00219"/>
<dbReference type="InterPro" id="IPR004276">
    <property type="entry name" value="GlycoTrans_28_N"/>
</dbReference>
<evidence type="ECO:0000256" key="7">
    <source>
        <dbReference type="ARBA" id="ARBA00023136"/>
    </source>
</evidence>
<keyword evidence="14" id="KW-1185">Reference proteome</keyword>
<dbReference type="eggNOG" id="COG0707">
    <property type="taxonomic scope" value="Bacteria"/>
</dbReference>